<dbReference type="Pfam" id="PF24166">
    <property type="entry name" value="DUF7410"/>
    <property type="match status" value="1"/>
</dbReference>
<keyword evidence="2" id="KW-1133">Transmembrane helix</keyword>
<evidence type="ECO:0000313" key="5">
    <source>
        <dbReference type="Proteomes" id="UP000199370"/>
    </source>
</evidence>
<dbReference type="PROSITE" id="PS00028">
    <property type="entry name" value="ZINC_FINGER_C2H2_1"/>
    <property type="match status" value="1"/>
</dbReference>
<sequence length="99" mass="11128">MTASTDSHHDRTDAPSETNVPAGATAHRCPYCDRPFRHEDQRTLHVGLSHYDRMTEAEEAAFREVYSAEEAELGLYRLKLVGALVVVYFGMLLLYAVVT</sequence>
<keyword evidence="2" id="KW-0472">Membrane</keyword>
<dbReference type="OrthoDB" id="293088at2157"/>
<dbReference type="AlphaFoldDB" id="A0A1G9T078"/>
<accession>A0A1G9T078</accession>
<protein>
    <recommendedName>
        <fullName evidence="3">C2H2-type domain-containing protein</fullName>
    </recommendedName>
</protein>
<dbReference type="RefSeq" id="WP_175526341.1">
    <property type="nucleotide sequence ID" value="NZ_FNIA01000002.1"/>
</dbReference>
<evidence type="ECO:0000256" key="2">
    <source>
        <dbReference type="SAM" id="Phobius"/>
    </source>
</evidence>
<dbReference type="STRING" id="996166.SAMN05192554_10235"/>
<feature type="region of interest" description="Disordered" evidence="1">
    <location>
        <begin position="1"/>
        <end position="25"/>
    </location>
</feature>
<feature type="transmembrane region" description="Helical" evidence="2">
    <location>
        <begin position="80"/>
        <end position="98"/>
    </location>
</feature>
<keyword evidence="2" id="KW-0812">Transmembrane</keyword>
<dbReference type="EMBL" id="FNIA01000002">
    <property type="protein sequence ID" value="SDM40495.1"/>
    <property type="molecule type" value="Genomic_DNA"/>
</dbReference>
<proteinExistence type="predicted"/>
<keyword evidence="5" id="KW-1185">Reference proteome</keyword>
<dbReference type="InterPro" id="IPR013087">
    <property type="entry name" value="Znf_C2H2_type"/>
</dbReference>
<feature type="domain" description="C2H2-type" evidence="3">
    <location>
        <begin position="29"/>
        <end position="50"/>
    </location>
</feature>
<evidence type="ECO:0000313" key="4">
    <source>
        <dbReference type="EMBL" id="SDM40495.1"/>
    </source>
</evidence>
<evidence type="ECO:0000259" key="3">
    <source>
        <dbReference type="PROSITE" id="PS00028"/>
    </source>
</evidence>
<gene>
    <name evidence="4" type="ORF">SAMN05192554_10235</name>
</gene>
<evidence type="ECO:0000256" key="1">
    <source>
        <dbReference type="SAM" id="MobiDB-lite"/>
    </source>
</evidence>
<dbReference type="InterPro" id="IPR055833">
    <property type="entry name" value="DUF7410"/>
</dbReference>
<name>A0A1G9T078_9EURY</name>
<reference evidence="4 5" key="1">
    <citation type="submission" date="2016-10" db="EMBL/GenBank/DDBJ databases">
        <authorList>
            <person name="de Groot N.N."/>
        </authorList>
    </citation>
    <scope>NUCLEOTIDE SEQUENCE [LARGE SCALE GENOMIC DNA]</scope>
    <source>
        <strain evidence="5">EB21,IBRC-M 10013,KCTC 4048</strain>
    </source>
</reference>
<organism evidence="4 5">
    <name type="scientific">Haloarchaeobius iranensis</name>
    <dbReference type="NCBI Taxonomy" id="996166"/>
    <lineage>
        <taxon>Archaea</taxon>
        <taxon>Methanobacteriati</taxon>
        <taxon>Methanobacteriota</taxon>
        <taxon>Stenosarchaea group</taxon>
        <taxon>Halobacteria</taxon>
        <taxon>Halobacteriales</taxon>
        <taxon>Halorubellaceae</taxon>
        <taxon>Haloarchaeobius</taxon>
    </lineage>
</organism>
<feature type="compositionally biased region" description="Basic and acidic residues" evidence="1">
    <location>
        <begin position="1"/>
        <end position="14"/>
    </location>
</feature>
<dbReference type="Proteomes" id="UP000199370">
    <property type="component" value="Unassembled WGS sequence"/>
</dbReference>